<dbReference type="SMART" id="SM00584">
    <property type="entry name" value="TLDc"/>
    <property type="match status" value="1"/>
</dbReference>
<dbReference type="OrthoDB" id="26679at2759"/>
<evidence type="ECO:0000256" key="4">
    <source>
        <dbReference type="ARBA" id="ARBA00040604"/>
    </source>
</evidence>
<dbReference type="Proteomes" id="UP000693970">
    <property type="component" value="Unassembled WGS sequence"/>
</dbReference>
<comment type="similarity">
    <text evidence="2">Belongs to the OXR1 family.</text>
</comment>
<dbReference type="InterPro" id="IPR006571">
    <property type="entry name" value="TLDc_dom"/>
</dbReference>
<dbReference type="PANTHER" id="PTHR23354">
    <property type="entry name" value="NUCLEOLAR PROTEIN 7/ESTROGEN RECEPTOR COACTIVATOR-RELATED"/>
    <property type="match status" value="1"/>
</dbReference>
<comment type="caution">
    <text evidence="7">The sequence shown here is derived from an EMBL/GenBank/DDBJ whole genome shotgun (WGS) entry which is preliminary data.</text>
</comment>
<keyword evidence="8" id="KW-1185">Reference proteome</keyword>
<dbReference type="Pfam" id="PF07534">
    <property type="entry name" value="TLD"/>
    <property type="match status" value="1"/>
</dbReference>
<proteinExistence type="inferred from homology"/>
<evidence type="ECO:0000256" key="2">
    <source>
        <dbReference type="ARBA" id="ARBA00009540"/>
    </source>
</evidence>
<gene>
    <name evidence="7" type="ORF">IV203_013934</name>
</gene>
<feature type="region of interest" description="Disordered" evidence="5">
    <location>
        <begin position="1"/>
        <end position="28"/>
    </location>
</feature>
<feature type="compositionally biased region" description="Pro residues" evidence="5">
    <location>
        <begin position="16"/>
        <end position="25"/>
    </location>
</feature>
<dbReference type="EMBL" id="JAGRRH010000001">
    <property type="protein sequence ID" value="KAG7374839.1"/>
    <property type="molecule type" value="Genomic_DNA"/>
</dbReference>
<evidence type="ECO:0000313" key="8">
    <source>
        <dbReference type="Proteomes" id="UP000693970"/>
    </source>
</evidence>
<dbReference type="GO" id="GO:0005739">
    <property type="term" value="C:mitochondrion"/>
    <property type="evidence" value="ECO:0007669"/>
    <property type="project" value="UniProtKB-SubCell"/>
</dbReference>
<evidence type="ECO:0000256" key="3">
    <source>
        <dbReference type="ARBA" id="ARBA00023128"/>
    </source>
</evidence>
<reference evidence="7" key="1">
    <citation type="journal article" date="2021" name="Sci. Rep.">
        <title>Diploid genomic architecture of Nitzschia inconspicua, an elite biomass production diatom.</title>
        <authorList>
            <person name="Oliver A."/>
            <person name="Podell S."/>
            <person name="Pinowska A."/>
            <person name="Traller J.C."/>
            <person name="Smith S.R."/>
            <person name="McClure R."/>
            <person name="Beliaev A."/>
            <person name="Bohutskyi P."/>
            <person name="Hill E.A."/>
            <person name="Rabines A."/>
            <person name="Zheng H."/>
            <person name="Allen L.Z."/>
            <person name="Kuo A."/>
            <person name="Grigoriev I.V."/>
            <person name="Allen A.E."/>
            <person name="Hazlebeck D."/>
            <person name="Allen E.E."/>
        </authorList>
    </citation>
    <scope>NUCLEOTIDE SEQUENCE</scope>
    <source>
        <strain evidence="7">Hildebrandi</strain>
    </source>
</reference>
<organism evidence="7 8">
    <name type="scientific">Nitzschia inconspicua</name>
    <dbReference type="NCBI Taxonomy" id="303405"/>
    <lineage>
        <taxon>Eukaryota</taxon>
        <taxon>Sar</taxon>
        <taxon>Stramenopiles</taxon>
        <taxon>Ochrophyta</taxon>
        <taxon>Bacillariophyta</taxon>
        <taxon>Bacillariophyceae</taxon>
        <taxon>Bacillariophycidae</taxon>
        <taxon>Bacillariales</taxon>
        <taxon>Bacillariaceae</taxon>
        <taxon>Nitzschia</taxon>
    </lineage>
</organism>
<evidence type="ECO:0000259" key="6">
    <source>
        <dbReference type="PROSITE" id="PS51886"/>
    </source>
</evidence>
<feature type="domain" description="TLDc" evidence="6">
    <location>
        <begin position="234"/>
        <end position="432"/>
    </location>
</feature>
<accession>A0A9K3M636</accession>
<dbReference type="AlphaFoldDB" id="A0A9K3M636"/>
<keyword evidence="3" id="KW-0496">Mitochondrion</keyword>
<sequence>MKDDSTMLLRGTSKTPLPPPPPPPSKMKAMQETLHMKGRQVSVGRQLSVVKEEEDPYFFSEFLFFCSNKFWSGDDGGNSNNAAATENDPETFDDCRNSITKLRSTELDSIVRNKDDSWSCDSTLESSGMISHESPQQKFRFFMDPDDASVATLASTDDRSLFLKERWNAIYTPDIKSTSHIDTRTCKTEGAKPTSSTNNINVFNMNFLESPQNCAPFDSRVLGTSSSDDSAKPIVLTASIMDALQRHLPYSKQGEMFWLKYSMIRDGANLNTVLNKTKRSSYTVLAVETLDGEVFGAFTAKPWHITWEYFGTPESFLWRLRKRRKGYDRDKPLAEGDFEVFRFASNNKNIQMCHVDKIAVGGGSPDDCDACTVSDELSHIKLTEWGFGLAFGKDLQQGTSSPCTTFNSPSLSRYHADGSRFEVANMEFWTLTPCISLDEAKRMEMTKELFSSNSVAW</sequence>
<dbReference type="PANTHER" id="PTHR23354:SF62">
    <property type="entry name" value="MUSTARD, ISOFORM V"/>
    <property type="match status" value="1"/>
</dbReference>
<evidence type="ECO:0000256" key="5">
    <source>
        <dbReference type="SAM" id="MobiDB-lite"/>
    </source>
</evidence>
<protein>
    <recommendedName>
        <fullName evidence="4">Oxidation resistance protein 1</fullName>
    </recommendedName>
</protein>
<evidence type="ECO:0000256" key="1">
    <source>
        <dbReference type="ARBA" id="ARBA00004173"/>
    </source>
</evidence>
<reference evidence="7" key="2">
    <citation type="submission" date="2021-04" db="EMBL/GenBank/DDBJ databases">
        <authorList>
            <person name="Podell S."/>
        </authorList>
    </citation>
    <scope>NUCLEOTIDE SEQUENCE</scope>
    <source>
        <strain evidence="7">Hildebrandi</strain>
    </source>
</reference>
<dbReference type="PROSITE" id="PS51886">
    <property type="entry name" value="TLDC"/>
    <property type="match status" value="1"/>
</dbReference>
<name>A0A9K3M636_9STRA</name>
<evidence type="ECO:0000313" key="7">
    <source>
        <dbReference type="EMBL" id="KAG7374839.1"/>
    </source>
</evidence>
<comment type="subcellular location">
    <subcellularLocation>
        <location evidence="1">Mitochondrion</location>
    </subcellularLocation>
</comment>